<dbReference type="GO" id="GO:0008654">
    <property type="term" value="P:phospholipid biosynthetic process"/>
    <property type="evidence" value="ECO:0000318"/>
    <property type="project" value="GO_Central"/>
</dbReference>
<evidence type="ECO:0000256" key="7">
    <source>
        <dbReference type="ARBA" id="ARBA00023136"/>
    </source>
</evidence>
<keyword evidence="2" id="KW-0812">Transmembrane</keyword>
<dbReference type="GO" id="GO:0010945">
    <property type="term" value="F:coenzyme A diphosphatase activity"/>
    <property type="evidence" value="ECO:0007669"/>
    <property type="project" value="InterPro"/>
</dbReference>
<evidence type="ECO:0000313" key="8">
    <source>
        <dbReference type="Ensembl" id="ENSCAFP00845019035.1"/>
    </source>
</evidence>
<protein>
    <submittedName>
        <fullName evidence="8">Fat storage inducing transmembrane protein 2</fullName>
    </submittedName>
</protein>
<dbReference type="GO" id="GO:0005789">
    <property type="term" value="C:endoplasmic reticulum membrane"/>
    <property type="evidence" value="ECO:0000318"/>
    <property type="project" value="GO_Central"/>
</dbReference>
<keyword evidence="3" id="KW-0378">Hydrolase</keyword>
<accession>A0A8I3S079</accession>
<dbReference type="GO" id="GO:0019915">
    <property type="term" value="P:lipid storage"/>
    <property type="evidence" value="ECO:0000318"/>
    <property type="project" value="GO_Central"/>
</dbReference>
<reference evidence="8" key="1">
    <citation type="submission" date="2020-03" db="EMBL/GenBank/DDBJ databases">
        <title>Long-read based genome assembly of a Labrador retriever dog.</title>
        <authorList>
            <person name="Eory L."/>
            <person name="Zhang W."/>
            <person name="Schoenebeck J."/>
        </authorList>
    </citation>
    <scope>NUCLEOTIDE SEQUENCE [LARGE SCALE GENOMIC DNA]</scope>
    <source>
        <strain evidence="8">Labrador retriever</strain>
    </source>
</reference>
<dbReference type="AlphaFoldDB" id="A0A8I3S079"/>
<dbReference type="Ensembl" id="ENSCAFT00845024229.1">
    <property type="protein sequence ID" value="ENSCAFP00845019035.1"/>
    <property type="gene ID" value="ENSCAFG00845013597.1"/>
</dbReference>
<proteinExistence type="inferred from homology"/>
<dbReference type="GO" id="GO:0034389">
    <property type="term" value="P:lipid droplet organization"/>
    <property type="evidence" value="ECO:0000318"/>
    <property type="project" value="GO_Central"/>
</dbReference>
<evidence type="ECO:0000313" key="9">
    <source>
        <dbReference type="Proteomes" id="UP000805418"/>
    </source>
</evidence>
<evidence type="ECO:0000256" key="4">
    <source>
        <dbReference type="ARBA" id="ARBA00022824"/>
    </source>
</evidence>
<dbReference type="HAMAP" id="MF_03230">
    <property type="entry name" value="FITM2"/>
    <property type="match status" value="1"/>
</dbReference>
<sequence>MTWASWSNSREVLNSSCLPILQMRKPRHRWSRCLPASETNRCRCRDHCSNSYSAAVLLPHLQQILPGAFFPPAPGQDSAPACRLATALGEGRREGRGVRNRTRCRGGRWPGGGARALLGGRGSRATRMRRGEAAASGRSARRWPTRSGMEHLERCARLLRGTLVRAAVRRYLPWALAFSMLAGSVLKELSPLPESYLSNKRNVLNVYFVKLAWAWTFCLLLPFIALTNYHLTGRAGLVLRRLSTLLVGTAIWYVCTAIFSNIEDYTGSCYQSPTLEGVRKEHQSKQQCHGEGGFWHGFDISGHSFLLTFCALMIVEEMAVLHELKMDRSHCLHTAITTLVVALGFLTFIWVWMFLCTAVYFHNLSQKVFGTLFGLLGWYGTYGFWYLKSFSPGLPPQSSSLNLKQDSYKK</sequence>
<keyword evidence="9" id="KW-1185">Reference proteome</keyword>
<keyword evidence="5" id="KW-1133">Transmembrane helix</keyword>
<dbReference type="FunCoup" id="A0A8I3S079">
    <property type="interactions" value="432"/>
</dbReference>
<organism evidence="8 9">
    <name type="scientific">Canis lupus familiaris</name>
    <name type="common">Dog</name>
    <name type="synonym">Canis familiaris</name>
    <dbReference type="NCBI Taxonomy" id="9615"/>
    <lineage>
        <taxon>Eukaryota</taxon>
        <taxon>Metazoa</taxon>
        <taxon>Chordata</taxon>
        <taxon>Craniata</taxon>
        <taxon>Vertebrata</taxon>
        <taxon>Euteleostomi</taxon>
        <taxon>Mammalia</taxon>
        <taxon>Eutheria</taxon>
        <taxon>Laurasiatheria</taxon>
        <taxon>Carnivora</taxon>
        <taxon>Caniformia</taxon>
        <taxon>Canidae</taxon>
        <taxon>Canis</taxon>
    </lineage>
</organism>
<evidence type="ECO:0000256" key="5">
    <source>
        <dbReference type="ARBA" id="ARBA00022989"/>
    </source>
</evidence>
<dbReference type="PANTHER" id="PTHR23129">
    <property type="entry name" value="ACYL-COENZYME A DIPHOSPHATASE FITM2"/>
    <property type="match status" value="1"/>
</dbReference>
<evidence type="ECO:0000256" key="3">
    <source>
        <dbReference type="ARBA" id="ARBA00022801"/>
    </source>
</evidence>
<dbReference type="OrthoDB" id="5579088at2759"/>
<name>A0A8I3S079_CANLF</name>
<keyword evidence="6" id="KW-0443">Lipid metabolism</keyword>
<dbReference type="Pfam" id="PF10261">
    <property type="entry name" value="FIT"/>
    <property type="match status" value="1"/>
</dbReference>
<dbReference type="GeneTree" id="ENSGT00530000063693"/>
<keyword evidence="4" id="KW-0256">Endoplasmic reticulum</keyword>
<dbReference type="Reactome" id="R-CFA-8964572">
    <property type="pathway name" value="Lipid particle organization"/>
</dbReference>
<dbReference type="Proteomes" id="UP000805418">
    <property type="component" value="Chromosome 24"/>
</dbReference>
<reference evidence="8" key="2">
    <citation type="submission" date="2025-08" db="UniProtKB">
        <authorList>
            <consortium name="Ensembl"/>
        </authorList>
    </citation>
    <scope>IDENTIFICATION</scope>
    <source>
        <strain evidence="8">Boxer</strain>
    </source>
</reference>
<evidence type="ECO:0000256" key="6">
    <source>
        <dbReference type="ARBA" id="ARBA00023098"/>
    </source>
</evidence>
<reference evidence="8" key="3">
    <citation type="submission" date="2025-09" db="UniProtKB">
        <authorList>
            <consortium name="Ensembl"/>
        </authorList>
    </citation>
    <scope>IDENTIFICATION</scope>
    <source>
        <strain evidence="8">Boxer</strain>
    </source>
</reference>
<dbReference type="InterPro" id="IPR019388">
    <property type="entry name" value="FIT"/>
</dbReference>
<dbReference type="PANTHER" id="PTHR23129:SF1">
    <property type="entry name" value="ACYL-COENZYME A DIPHOSPHATASE FITM2"/>
    <property type="match status" value="1"/>
</dbReference>
<gene>
    <name evidence="8" type="primary">FITM2</name>
</gene>
<dbReference type="InterPro" id="IPR046401">
    <property type="entry name" value="FITM1/2"/>
</dbReference>
<evidence type="ECO:0000256" key="1">
    <source>
        <dbReference type="ARBA" id="ARBA00004477"/>
    </source>
</evidence>
<evidence type="ECO:0000256" key="2">
    <source>
        <dbReference type="ARBA" id="ARBA00022692"/>
    </source>
</evidence>
<keyword evidence="7" id="KW-0472">Membrane</keyword>
<comment type="subcellular location">
    <subcellularLocation>
        <location evidence="1">Endoplasmic reticulum membrane</location>
        <topology evidence="1">Multi-pass membrane protein</topology>
    </subcellularLocation>
</comment>